<dbReference type="GO" id="GO:0006412">
    <property type="term" value="P:translation"/>
    <property type="evidence" value="ECO:0007669"/>
    <property type="project" value="TreeGrafter"/>
</dbReference>
<feature type="domain" description="S1 motif" evidence="4">
    <location>
        <begin position="21"/>
        <end position="91"/>
    </location>
</feature>
<name>A0A1Z1MNG6_9FLOR</name>
<dbReference type="PROSITE" id="PS50126">
    <property type="entry name" value="S1"/>
    <property type="match status" value="3"/>
</dbReference>
<dbReference type="Gene3D" id="2.40.50.140">
    <property type="entry name" value="Nucleic acid-binding proteins"/>
    <property type="match status" value="2"/>
</dbReference>
<dbReference type="InterPro" id="IPR003029">
    <property type="entry name" value="S1_domain"/>
</dbReference>
<evidence type="ECO:0000256" key="3">
    <source>
        <dbReference type="ARBA" id="ARBA00023274"/>
    </source>
</evidence>
<keyword evidence="2 5" id="KW-0689">Ribosomal protein</keyword>
<keyword evidence="5" id="KW-0934">Plastid</keyword>
<dbReference type="PANTHER" id="PTHR10724">
    <property type="entry name" value="30S RIBOSOMAL PROTEIN S1"/>
    <property type="match status" value="1"/>
</dbReference>
<dbReference type="SUPFAM" id="SSF50249">
    <property type="entry name" value="Nucleic acid-binding proteins"/>
    <property type="match status" value="3"/>
</dbReference>
<sequence>MTKENQFEKILKKYNYKLHSGDIVAGKVIYNEKIGFLVDIGTEKIGYLPKEEIVINIKNKINTNLMLMNITRDFFVIAENMNTKKYILSIKRLDYIRTWKRIKQIHIEDIIFNLKINYINKGGIITYFEGIQGFIPKSHICFIKKKLGIESINTKNIKCKILAINENKNQLILSNKSAELKLSLHKFKIGELLYGQILLIKSYGLFINIYGIKALLHISEIGKINNKNSNKIFIKDQFIKMKIIHLNIKNGQVSVSIRNVKNIINHHQQC</sequence>
<evidence type="ECO:0000256" key="2">
    <source>
        <dbReference type="ARBA" id="ARBA00022980"/>
    </source>
</evidence>
<reference evidence="5" key="1">
    <citation type="journal article" date="2017" name="J. Phycol.">
        <title>Analysis of chloroplast genomes and a supermatrix inform reclassification of the Rhodomelaceae (Rhodophyta).</title>
        <authorList>
            <person name="Diaz-Tapia P."/>
            <person name="Maggs C.A."/>
            <person name="West J.A."/>
            <person name="Verbruggen H."/>
        </authorList>
    </citation>
    <scope>NUCLEOTIDE SEQUENCE</scope>
    <source>
        <strain evidence="5">PD1230</strain>
    </source>
</reference>
<keyword evidence="5" id="KW-0150">Chloroplast</keyword>
<evidence type="ECO:0000256" key="1">
    <source>
        <dbReference type="ARBA" id="ARBA00006767"/>
    </source>
</evidence>
<feature type="domain" description="S1 motif" evidence="4">
    <location>
        <begin position="108"/>
        <end position="176"/>
    </location>
</feature>
<dbReference type="GO" id="GO:0005840">
    <property type="term" value="C:ribosome"/>
    <property type="evidence" value="ECO:0007669"/>
    <property type="project" value="UniProtKB-KW"/>
</dbReference>
<dbReference type="RefSeq" id="YP_009398139.1">
    <property type="nucleotide sequence ID" value="NC_035290.1"/>
</dbReference>
<dbReference type="AlphaFoldDB" id="A0A1Z1MNG6"/>
<accession>A0A1Z1MNG6</accession>
<dbReference type="GO" id="GO:1990904">
    <property type="term" value="C:ribonucleoprotein complex"/>
    <property type="evidence" value="ECO:0007669"/>
    <property type="project" value="UniProtKB-KW"/>
</dbReference>
<keyword evidence="3" id="KW-0687">Ribonucleoprotein</keyword>
<comment type="similarity">
    <text evidence="1">Belongs to the bacterial ribosomal protein bS1 family.</text>
</comment>
<dbReference type="GO" id="GO:0003735">
    <property type="term" value="F:structural constituent of ribosome"/>
    <property type="evidence" value="ECO:0007669"/>
    <property type="project" value="TreeGrafter"/>
</dbReference>
<dbReference type="EMBL" id="MF101446">
    <property type="protein sequence ID" value="ARW67325.1"/>
    <property type="molecule type" value="Genomic_DNA"/>
</dbReference>
<geneLocation type="chloroplast" evidence="5"/>
<evidence type="ECO:0000313" key="5">
    <source>
        <dbReference type="EMBL" id="ARW67325.1"/>
    </source>
</evidence>
<dbReference type="GO" id="GO:0003729">
    <property type="term" value="F:mRNA binding"/>
    <property type="evidence" value="ECO:0007669"/>
    <property type="project" value="TreeGrafter"/>
</dbReference>
<gene>
    <name evidence="5" type="primary">rps1</name>
</gene>
<feature type="domain" description="S1 motif" evidence="4">
    <location>
        <begin position="190"/>
        <end position="258"/>
    </location>
</feature>
<dbReference type="PANTHER" id="PTHR10724:SF7">
    <property type="entry name" value="SMALL RIBOSOMAL SUBUNIT PROTEIN BS1C"/>
    <property type="match status" value="1"/>
</dbReference>
<dbReference type="GeneID" id="33360617"/>
<proteinExistence type="inferred from homology"/>
<dbReference type="Pfam" id="PF00575">
    <property type="entry name" value="S1"/>
    <property type="match status" value="1"/>
</dbReference>
<protein>
    <submittedName>
        <fullName evidence="5">Ribosomal protein S1</fullName>
    </submittedName>
</protein>
<evidence type="ECO:0000259" key="4">
    <source>
        <dbReference type="PROSITE" id="PS50126"/>
    </source>
</evidence>
<dbReference type="InterPro" id="IPR012340">
    <property type="entry name" value="NA-bd_OB-fold"/>
</dbReference>
<dbReference type="SMART" id="SM00316">
    <property type="entry name" value="S1"/>
    <property type="match status" value="3"/>
</dbReference>
<organism evidence="5">
    <name type="scientific">Gredgaria maugeana</name>
    <dbReference type="NCBI Taxonomy" id="2007213"/>
    <lineage>
        <taxon>Eukaryota</taxon>
        <taxon>Rhodophyta</taxon>
        <taxon>Florideophyceae</taxon>
        <taxon>Rhodymeniophycidae</taxon>
        <taxon>Ceramiales</taxon>
        <taxon>Rhodomelaceae</taxon>
        <taxon>Herposiphonieae</taxon>
        <taxon>Gredgaria</taxon>
    </lineage>
</organism>
<dbReference type="InterPro" id="IPR050437">
    <property type="entry name" value="Ribos_protein_bS1-like"/>
</dbReference>